<keyword evidence="2 6" id="KW-0418">Kinase</keyword>
<dbReference type="InterPro" id="IPR016064">
    <property type="entry name" value="NAD/diacylglycerol_kinase_sf"/>
</dbReference>
<dbReference type="Gene3D" id="2.60.200.30">
    <property type="entry name" value="Probable inorganic polyphosphate/atp-NAD kinase, domain 2"/>
    <property type="match status" value="1"/>
</dbReference>
<comment type="subcellular location">
    <subcellularLocation>
        <location evidence="6">Cytoplasm</location>
    </subcellularLocation>
</comment>
<evidence type="ECO:0000256" key="2">
    <source>
        <dbReference type="ARBA" id="ARBA00022777"/>
    </source>
</evidence>
<evidence type="ECO:0000313" key="9">
    <source>
        <dbReference type="Proteomes" id="UP000294664"/>
    </source>
</evidence>
<feature type="binding site" evidence="6">
    <location>
        <position position="167"/>
    </location>
    <ligand>
        <name>NAD(+)</name>
        <dbReference type="ChEBI" id="CHEBI:57540"/>
    </ligand>
</feature>
<feature type="binding site" evidence="6">
    <location>
        <begin position="137"/>
        <end position="138"/>
    </location>
    <ligand>
        <name>NAD(+)</name>
        <dbReference type="ChEBI" id="CHEBI:57540"/>
    </ligand>
</feature>
<evidence type="ECO:0000256" key="7">
    <source>
        <dbReference type="SAM" id="MobiDB-lite"/>
    </source>
</evidence>
<feature type="binding site" evidence="6">
    <location>
        <begin position="178"/>
        <end position="183"/>
    </location>
    <ligand>
        <name>NAD(+)</name>
        <dbReference type="ChEBI" id="CHEBI:57540"/>
    </ligand>
</feature>
<evidence type="ECO:0000256" key="1">
    <source>
        <dbReference type="ARBA" id="ARBA00022679"/>
    </source>
</evidence>
<organism evidence="8 9">
    <name type="scientific">Aquabacter spiritensis</name>
    <dbReference type="NCBI Taxonomy" id="933073"/>
    <lineage>
        <taxon>Bacteria</taxon>
        <taxon>Pseudomonadati</taxon>
        <taxon>Pseudomonadota</taxon>
        <taxon>Alphaproteobacteria</taxon>
        <taxon>Hyphomicrobiales</taxon>
        <taxon>Xanthobacteraceae</taxon>
        <taxon>Aquabacter</taxon>
    </lineage>
</organism>
<reference evidence="8 9" key="1">
    <citation type="submission" date="2019-03" db="EMBL/GenBank/DDBJ databases">
        <title>Genomic Encyclopedia of Type Strains, Phase IV (KMG-IV): sequencing the most valuable type-strain genomes for metagenomic binning, comparative biology and taxonomic classification.</title>
        <authorList>
            <person name="Goeker M."/>
        </authorList>
    </citation>
    <scope>NUCLEOTIDE SEQUENCE [LARGE SCALE GENOMIC DNA]</scope>
    <source>
        <strain evidence="8 9">DSM 9035</strain>
    </source>
</reference>
<dbReference type="InterPro" id="IPR017438">
    <property type="entry name" value="ATP-NAD_kinase_N"/>
</dbReference>
<accession>A0A4R3M3G4</accession>
<dbReference type="Pfam" id="PF20143">
    <property type="entry name" value="NAD_kinase_C"/>
    <property type="match status" value="1"/>
</dbReference>
<dbReference type="NCBIfam" id="NF003406">
    <property type="entry name" value="PRK04761.1"/>
    <property type="match status" value="1"/>
</dbReference>
<comment type="similarity">
    <text evidence="6">Belongs to the NAD kinase family.</text>
</comment>
<name>A0A4R3M3G4_9HYPH</name>
<keyword evidence="6" id="KW-0547">Nucleotide-binding</keyword>
<dbReference type="GO" id="GO:0046872">
    <property type="term" value="F:metal ion binding"/>
    <property type="evidence" value="ECO:0007669"/>
    <property type="project" value="UniProtKB-UniRule"/>
</dbReference>
<gene>
    <name evidence="6" type="primary">nadK</name>
    <name evidence="8" type="ORF">EDC64_101303</name>
</gene>
<dbReference type="InterPro" id="IPR017437">
    <property type="entry name" value="ATP-NAD_kinase_PpnK-typ_C"/>
</dbReference>
<keyword evidence="9" id="KW-1185">Reference proteome</keyword>
<evidence type="ECO:0000313" key="8">
    <source>
        <dbReference type="EMBL" id="TCT07784.1"/>
    </source>
</evidence>
<dbReference type="GO" id="GO:0003951">
    <property type="term" value="F:NAD+ kinase activity"/>
    <property type="evidence" value="ECO:0007669"/>
    <property type="project" value="UniProtKB-UniRule"/>
</dbReference>
<keyword evidence="3 6" id="KW-0521">NADP</keyword>
<evidence type="ECO:0000256" key="3">
    <source>
        <dbReference type="ARBA" id="ARBA00022857"/>
    </source>
</evidence>
<dbReference type="PANTHER" id="PTHR20275">
    <property type="entry name" value="NAD KINASE"/>
    <property type="match status" value="1"/>
</dbReference>
<dbReference type="EMBL" id="SMAI01000001">
    <property type="protein sequence ID" value="TCT07784.1"/>
    <property type="molecule type" value="Genomic_DNA"/>
</dbReference>
<comment type="function">
    <text evidence="6">Involved in the regulation of the intracellular balance of NAD and NADP, and is a key enzyme in the biosynthesis of NADP. Catalyzes specifically the phosphorylation on 2'-hydroxyl of the adenosine moiety of NAD to yield NADP.</text>
</comment>
<dbReference type="OrthoDB" id="9774737at2"/>
<feature type="region of interest" description="Disordered" evidence="7">
    <location>
        <begin position="1"/>
        <end position="20"/>
    </location>
</feature>
<protein>
    <recommendedName>
        <fullName evidence="6">NAD kinase</fullName>
        <ecNumber evidence="6">2.7.1.23</ecNumber>
    </recommendedName>
    <alternativeName>
        <fullName evidence="6">ATP-dependent NAD kinase</fullName>
    </alternativeName>
</protein>
<dbReference type="Proteomes" id="UP000294664">
    <property type="component" value="Unassembled WGS sequence"/>
</dbReference>
<keyword evidence="6" id="KW-0067">ATP-binding</keyword>
<comment type="cofactor">
    <cofactor evidence="6">
        <name>a divalent metal cation</name>
        <dbReference type="ChEBI" id="CHEBI:60240"/>
    </cofactor>
</comment>
<dbReference type="Gene3D" id="3.40.50.10330">
    <property type="entry name" value="Probable inorganic polyphosphate/atp-NAD kinase, domain 1"/>
    <property type="match status" value="1"/>
</dbReference>
<evidence type="ECO:0000256" key="5">
    <source>
        <dbReference type="ARBA" id="ARBA00047925"/>
    </source>
</evidence>
<dbReference type="Pfam" id="PF01513">
    <property type="entry name" value="NAD_kinase"/>
    <property type="match status" value="1"/>
</dbReference>
<keyword evidence="6" id="KW-0963">Cytoplasm</keyword>
<dbReference type="GO" id="GO:0051287">
    <property type="term" value="F:NAD binding"/>
    <property type="evidence" value="ECO:0007669"/>
    <property type="project" value="UniProtKB-ARBA"/>
</dbReference>
<keyword evidence="4 6" id="KW-0520">NAD</keyword>
<evidence type="ECO:0000256" key="6">
    <source>
        <dbReference type="HAMAP-Rule" id="MF_00361"/>
    </source>
</evidence>
<comment type="caution">
    <text evidence="6">Lacks conserved residue(s) required for the propagation of feature annotation.</text>
</comment>
<proteinExistence type="inferred from homology"/>
<keyword evidence="1 6" id="KW-0808">Transferase</keyword>
<comment type="caution">
    <text evidence="8">The sequence shown here is derived from an EMBL/GenBank/DDBJ whole genome shotgun (WGS) entry which is preliminary data.</text>
</comment>
<evidence type="ECO:0000256" key="4">
    <source>
        <dbReference type="ARBA" id="ARBA00023027"/>
    </source>
</evidence>
<dbReference type="SUPFAM" id="SSF111331">
    <property type="entry name" value="NAD kinase/diacylglycerol kinase-like"/>
    <property type="match status" value="1"/>
</dbReference>
<dbReference type="EC" id="2.7.1.23" evidence="6"/>
<comment type="catalytic activity">
    <reaction evidence="5 6">
        <text>NAD(+) + ATP = ADP + NADP(+) + H(+)</text>
        <dbReference type="Rhea" id="RHEA:18629"/>
        <dbReference type="ChEBI" id="CHEBI:15378"/>
        <dbReference type="ChEBI" id="CHEBI:30616"/>
        <dbReference type="ChEBI" id="CHEBI:57540"/>
        <dbReference type="ChEBI" id="CHEBI:58349"/>
        <dbReference type="ChEBI" id="CHEBI:456216"/>
        <dbReference type="EC" id="2.7.1.23"/>
    </reaction>
</comment>
<feature type="binding site" evidence="6">
    <location>
        <begin position="67"/>
        <end position="68"/>
    </location>
    <ligand>
        <name>NAD(+)</name>
        <dbReference type="ChEBI" id="CHEBI:57540"/>
    </ligand>
</feature>
<dbReference type="GO" id="GO:0005524">
    <property type="term" value="F:ATP binding"/>
    <property type="evidence" value="ECO:0007669"/>
    <property type="project" value="UniProtKB-KW"/>
</dbReference>
<dbReference type="RefSeq" id="WP_132029028.1">
    <property type="nucleotide sequence ID" value="NZ_SMAI01000001.1"/>
</dbReference>
<dbReference type="GO" id="GO:0005737">
    <property type="term" value="C:cytoplasm"/>
    <property type="evidence" value="ECO:0007669"/>
    <property type="project" value="UniProtKB-SubCell"/>
</dbReference>
<dbReference type="HAMAP" id="MF_00361">
    <property type="entry name" value="NAD_kinase"/>
    <property type="match status" value="1"/>
</dbReference>
<feature type="binding site" evidence="6">
    <location>
        <position position="175"/>
    </location>
    <ligand>
        <name>NAD(+)</name>
        <dbReference type="ChEBI" id="CHEBI:57540"/>
    </ligand>
</feature>
<dbReference type="GO" id="GO:0019674">
    <property type="term" value="P:NAD+ metabolic process"/>
    <property type="evidence" value="ECO:0007669"/>
    <property type="project" value="InterPro"/>
</dbReference>
<dbReference type="PANTHER" id="PTHR20275:SF0">
    <property type="entry name" value="NAD KINASE"/>
    <property type="match status" value="1"/>
</dbReference>
<sequence>MIDPPLIPATAGSPGDETPESEARAFHRIAFAAAATPEAEAARERLIARYGRVDPAEADVIVALGGDGLMLQTLHACRGRGVPIYGMHRGSVGFLMNTYREDRLPERLAAAVQVAIHPLLMEAVDQAGAEYRAPAFNEVALFRQTYQAGKLRVSIDGKVRLEELICDGVIVATPAGSTAYNLSAHGPILPLGTPLLALTPISPFRPRRWRGALVPDKGRIEIEVLDCGKRPVSAVADHFEVRNVVRVTAKLDSNTSSSMLFDPDHGLEERILREQFVY</sequence>
<dbReference type="GO" id="GO:0006741">
    <property type="term" value="P:NADP+ biosynthetic process"/>
    <property type="evidence" value="ECO:0007669"/>
    <property type="project" value="UniProtKB-UniRule"/>
</dbReference>
<dbReference type="InterPro" id="IPR002504">
    <property type="entry name" value="NADK"/>
</dbReference>
<dbReference type="AlphaFoldDB" id="A0A4R3M3G4"/>
<feature type="active site" description="Proton acceptor" evidence="6">
    <location>
        <position position="67"/>
    </location>
</feature>